<accession>A0ABS0XGK0</accession>
<evidence type="ECO:0000256" key="1">
    <source>
        <dbReference type="SAM" id="MobiDB-lite"/>
    </source>
</evidence>
<evidence type="ECO:0000313" key="2">
    <source>
        <dbReference type="EMBL" id="MBJ3812340.1"/>
    </source>
</evidence>
<comment type="caution">
    <text evidence="2">The sequence shown here is derived from an EMBL/GenBank/DDBJ whole genome shotgun (WGS) entry which is preliminary data.</text>
</comment>
<dbReference type="EMBL" id="JAEKOZ010000036">
    <property type="protein sequence ID" value="MBJ3812340.1"/>
    <property type="molecule type" value="Genomic_DNA"/>
</dbReference>
<sequence>MMQQDTLANTPVPSEAEAPAYVHPDDVRAMLGRVLEALRDDHALDAVYGDLDVVLGPFPPVPSEVVEFTSRLRRVLPQLVTIVRKRADGQPTASASALAGRAELVMGEGVPGDPSSARGHLRRLGLAVQDLLELVDTDGP</sequence>
<feature type="region of interest" description="Disordered" evidence="1">
    <location>
        <begin position="1"/>
        <end position="20"/>
    </location>
</feature>
<dbReference type="Pfam" id="PF19979">
    <property type="entry name" value="DUF6415"/>
    <property type="match status" value="1"/>
</dbReference>
<feature type="compositionally biased region" description="Polar residues" evidence="1">
    <location>
        <begin position="1"/>
        <end position="12"/>
    </location>
</feature>
<protein>
    <submittedName>
        <fullName evidence="2">Uncharacterized protein</fullName>
    </submittedName>
</protein>
<gene>
    <name evidence="2" type="ORF">JGB26_35550</name>
</gene>
<organism evidence="2 3">
    <name type="scientific">Streptomyces flavofungini</name>
    <dbReference type="NCBI Taxonomy" id="68200"/>
    <lineage>
        <taxon>Bacteria</taxon>
        <taxon>Bacillati</taxon>
        <taxon>Actinomycetota</taxon>
        <taxon>Actinomycetes</taxon>
        <taxon>Kitasatosporales</taxon>
        <taxon>Streptomycetaceae</taxon>
        <taxon>Streptomyces</taxon>
    </lineage>
</organism>
<evidence type="ECO:0000313" key="3">
    <source>
        <dbReference type="Proteomes" id="UP000634780"/>
    </source>
</evidence>
<name>A0ABS0XGK0_9ACTN</name>
<keyword evidence="3" id="KW-1185">Reference proteome</keyword>
<proteinExistence type="predicted"/>
<dbReference type="InterPro" id="IPR046300">
    <property type="entry name" value="DUF6415"/>
</dbReference>
<reference evidence="2 3" key="1">
    <citation type="submission" date="2020-12" db="EMBL/GenBank/DDBJ databases">
        <title>Streptomyces typhae sp. nov., a novel endophytic actinomycete isolated from the root of cattail pollen (Typha angustifolia L.).</title>
        <authorList>
            <person name="Peng C."/>
            <person name="Liu C."/>
        </authorList>
    </citation>
    <scope>NUCLEOTIDE SEQUENCE [LARGE SCALE GENOMIC DNA]</scope>
    <source>
        <strain evidence="2 3">JCM 4753</strain>
    </source>
</reference>
<dbReference type="Proteomes" id="UP000634780">
    <property type="component" value="Unassembled WGS sequence"/>
</dbReference>